<organism evidence="1 2">
    <name type="scientific">candidate division WWE3 bacterium CG_4_10_14_0_2_um_filter_41_14</name>
    <dbReference type="NCBI Taxonomy" id="1975072"/>
    <lineage>
        <taxon>Bacteria</taxon>
        <taxon>Katanobacteria</taxon>
    </lineage>
</organism>
<protein>
    <recommendedName>
        <fullName evidence="3">GNAT family N-acetyltransferase</fullName>
    </recommendedName>
</protein>
<dbReference type="Proteomes" id="UP000228920">
    <property type="component" value="Unassembled WGS sequence"/>
</dbReference>
<comment type="caution">
    <text evidence="1">The sequence shown here is derived from an EMBL/GenBank/DDBJ whole genome shotgun (WGS) entry which is preliminary data.</text>
</comment>
<dbReference type="Pfam" id="PF13444">
    <property type="entry name" value="Acetyltransf_5"/>
    <property type="match status" value="1"/>
</dbReference>
<accession>A0A2M7TF33</accession>
<evidence type="ECO:0000313" key="1">
    <source>
        <dbReference type="EMBL" id="PIZ44308.1"/>
    </source>
</evidence>
<evidence type="ECO:0000313" key="2">
    <source>
        <dbReference type="Proteomes" id="UP000228920"/>
    </source>
</evidence>
<reference evidence="2" key="1">
    <citation type="submission" date="2017-09" db="EMBL/GenBank/DDBJ databases">
        <title>Depth-based differentiation of microbial function through sediment-hosted aquifers and enrichment of novel symbionts in the deep terrestrial subsurface.</title>
        <authorList>
            <person name="Probst A.J."/>
            <person name="Ladd B."/>
            <person name="Jarett J.K."/>
            <person name="Geller-Mcgrath D.E."/>
            <person name="Sieber C.M.K."/>
            <person name="Emerson J.B."/>
            <person name="Anantharaman K."/>
            <person name="Thomas B.C."/>
            <person name="Malmstrom R."/>
            <person name="Stieglmeier M."/>
            <person name="Klingl A."/>
            <person name="Woyke T."/>
            <person name="Ryan C.M."/>
            <person name="Banfield J.F."/>
        </authorList>
    </citation>
    <scope>NUCLEOTIDE SEQUENCE [LARGE SCALE GENOMIC DNA]</scope>
</reference>
<dbReference type="Gene3D" id="3.40.630.30">
    <property type="match status" value="1"/>
</dbReference>
<name>A0A2M7TF33_UNCKA</name>
<evidence type="ECO:0008006" key="3">
    <source>
        <dbReference type="Google" id="ProtNLM"/>
    </source>
</evidence>
<sequence>MKILSTFIPNKEHADQKVHICSPENEKEIQELYDFRYRVYVELGYINPLKYQEDIDDYDKSDCSHYCVSDGNSVFGYVRLIKSSFLPAFHAFSFEMPVQLTSFPEDEIVELSRLIVLRCPRFSIPRHFVMLFLFRTILEQVGDVKGGVAYVKSTLLNKLNKLRFPIHTVGEYTNSYTEQDVLYPYFTQQEDPAIPIYFTKYEVNKYINKMLNPPLVRKNIEGEFEINNSMYSRLLVLFRII</sequence>
<gene>
    <name evidence="1" type="ORF">COY32_06650</name>
</gene>
<dbReference type="SUPFAM" id="SSF55729">
    <property type="entry name" value="Acyl-CoA N-acyltransferases (Nat)"/>
    <property type="match status" value="1"/>
</dbReference>
<proteinExistence type="predicted"/>
<dbReference type="AlphaFoldDB" id="A0A2M7TF33"/>
<dbReference type="InterPro" id="IPR016181">
    <property type="entry name" value="Acyl_CoA_acyltransferase"/>
</dbReference>
<dbReference type="EMBL" id="PFNL01000184">
    <property type="protein sequence ID" value="PIZ44308.1"/>
    <property type="molecule type" value="Genomic_DNA"/>
</dbReference>